<accession>A0A0K6G9U1</accession>
<protein>
    <submittedName>
        <fullName evidence="1">Uncharacterized protein</fullName>
    </submittedName>
</protein>
<proteinExistence type="predicted"/>
<dbReference type="AlphaFoldDB" id="A0A0K6G9U1"/>
<dbReference type="EMBL" id="CYGV01001544">
    <property type="protein sequence ID" value="CUA75388.1"/>
    <property type="molecule type" value="Genomic_DNA"/>
</dbReference>
<dbReference type="Proteomes" id="UP000044841">
    <property type="component" value="Unassembled WGS sequence"/>
</dbReference>
<evidence type="ECO:0000313" key="1">
    <source>
        <dbReference type="EMBL" id="CUA75388.1"/>
    </source>
</evidence>
<organism evidence="1 2">
    <name type="scientific">Rhizoctonia solani</name>
    <dbReference type="NCBI Taxonomy" id="456999"/>
    <lineage>
        <taxon>Eukaryota</taxon>
        <taxon>Fungi</taxon>
        <taxon>Dikarya</taxon>
        <taxon>Basidiomycota</taxon>
        <taxon>Agaricomycotina</taxon>
        <taxon>Agaricomycetes</taxon>
        <taxon>Cantharellales</taxon>
        <taxon>Ceratobasidiaceae</taxon>
        <taxon>Rhizoctonia</taxon>
    </lineage>
</organism>
<keyword evidence="2" id="KW-1185">Reference proteome</keyword>
<evidence type="ECO:0000313" key="2">
    <source>
        <dbReference type="Proteomes" id="UP000044841"/>
    </source>
</evidence>
<gene>
    <name evidence="1" type="ORF">RSOLAG22IIIB_11714</name>
</gene>
<reference evidence="1 2" key="1">
    <citation type="submission" date="2015-07" db="EMBL/GenBank/DDBJ databases">
        <authorList>
            <person name="Noorani M."/>
        </authorList>
    </citation>
    <scope>NUCLEOTIDE SEQUENCE [LARGE SCALE GENOMIC DNA]</scope>
    <source>
        <strain evidence="1">BBA 69670</strain>
    </source>
</reference>
<sequence length="92" mass="10191">MQPNQRKRVSPSRALVARFLAKSAHASPATPNPPFFLPICESRVPTRLSHIESNKVDASKDLEEYVLGRSNDKEAGGFMSGGEDFIDDLYDL</sequence>
<name>A0A0K6G9U1_9AGAM</name>